<reference evidence="1" key="1">
    <citation type="submission" date="2022-06" db="EMBL/GenBank/DDBJ databases">
        <authorList>
            <person name="Holder M.E."/>
            <person name="Ajami N.J."/>
            <person name="Petrosino J.F."/>
        </authorList>
    </citation>
    <scope>NUCLEOTIDE SEQUENCE</scope>
    <source>
        <strain evidence="1">RMA 8861</strain>
    </source>
</reference>
<keyword evidence="2" id="KW-1185">Reference proteome</keyword>
<dbReference type="GeneID" id="303562189"/>
<dbReference type="RefSeq" id="WP_162925979.1">
    <property type="nucleotide sequence ID" value="NZ_CP023671.1"/>
</dbReference>
<proteinExistence type="predicted"/>
<protein>
    <submittedName>
        <fullName evidence="1">Uncharacterized protein</fullName>
    </submittedName>
</protein>
<dbReference type="Proteomes" id="UP001055437">
    <property type="component" value="Chromosome"/>
</dbReference>
<dbReference type="EMBL" id="CP099799">
    <property type="protein sequence ID" value="USS01591.1"/>
    <property type="molecule type" value="Genomic_DNA"/>
</dbReference>
<evidence type="ECO:0000313" key="1">
    <source>
        <dbReference type="EMBL" id="USS01591.1"/>
    </source>
</evidence>
<evidence type="ECO:0000313" key="2">
    <source>
        <dbReference type="Proteomes" id="UP001055437"/>
    </source>
</evidence>
<accession>A0ABY5B2X6</accession>
<organism evidence="1 2">
    <name type="scientific">Clostridium septicum</name>
    <dbReference type="NCBI Taxonomy" id="1504"/>
    <lineage>
        <taxon>Bacteria</taxon>
        <taxon>Bacillati</taxon>
        <taxon>Bacillota</taxon>
        <taxon>Clostridia</taxon>
        <taxon>Eubacteriales</taxon>
        <taxon>Clostridiaceae</taxon>
        <taxon>Clostridium</taxon>
    </lineage>
</organism>
<gene>
    <name evidence="1" type="ORF">NH397_03890</name>
</gene>
<name>A0ABY5B2X6_CLOSE</name>
<sequence>MFRFYFKVKISFENNFKGIANINEMKISFNSKQNSVNTEFYFQGYN</sequence>